<dbReference type="PANTHER" id="PTHR46498">
    <property type="entry name" value="GTP-BINDING PROTEIN 8"/>
    <property type="match status" value="1"/>
</dbReference>
<feature type="domain" description="EngB-type G" evidence="9">
    <location>
        <begin position="168"/>
        <end position="356"/>
    </location>
</feature>
<sequence length="422" mass="46102">MEAILTRAPFLYPSSLRSLLQSPHCFLPITQNRPLSRRLRRRTKPNKGKPPTERLFNLTAPPLHEVPNPSPKPAPASFTASLSNTVPKPLSQPPQQKPKPNSPFKPAPRSPSTKEYVHHAIESVNSYWMTAAPTSDNLATANAFFTSPKTSAKFLLGAAKFREMPSSTIPEVTFLGRSNVGKSSLLNSVLNGDFAHTSARPGRTRTMNMYGLGGVGGGGASLKKDGDGYTQIVGKDGLVVVDMPGYGYASQEGWGTEILKYLTQRTQLRRAFLLLDAEHGLKAADAQLLRLLHASSIPYQIILSKADKVYVPKPLPLKEIVRYASNGRPAKPHGSRDALRKTMNRLREEIRDLTDERATTLTGHTGLVAEMLACSSEVKIAGRLMGIDAVRWAIMKAAFNEDPLGRAAVENGRIRPFHIASS</sequence>
<name>A0A9P4MUS2_9PLEO</name>
<accession>A0A9P4MUS2</accession>
<dbReference type="Gene3D" id="3.40.50.300">
    <property type="entry name" value="P-loop containing nucleotide triphosphate hydrolases"/>
    <property type="match status" value="1"/>
</dbReference>
<dbReference type="CDD" id="cd01876">
    <property type="entry name" value="YihA_EngB"/>
    <property type="match status" value="1"/>
</dbReference>
<keyword evidence="7" id="KW-0342">GTP-binding</keyword>
<gene>
    <name evidence="10" type="ORF">GQ43DRAFT_390176</name>
</gene>
<dbReference type="SUPFAM" id="SSF52540">
    <property type="entry name" value="P-loop containing nucleoside triphosphate hydrolases"/>
    <property type="match status" value="1"/>
</dbReference>
<comment type="similarity">
    <text evidence="2">Belongs to the TRAFAC class TrmE-Era-EngA-EngB-Septin-like GTPase superfamily. EngB GTPase family.</text>
</comment>
<keyword evidence="6" id="KW-0460">Magnesium</keyword>
<dbReference type="GO" id="GO:0046872">
    <property type="term" value="F:metal ion binding"/>
    <property type="evidence" value="ECO:0007669"/>
    <property type="project" value="UniProtKB-KW"/>
</dbReference>
<evidence type="ECO:0000256" key="5">
    <source>
        <dbReference type="ARBA" id="ARBA00022741"/>
    </source>
</evidence>
<keyword evidence="10" id="KW-0378">Hydrolase</keyword>
<dbReference type="EMBL" id="ML993905">
    <property type="protein sequence ID" value="KAF2203347.1"/>
    <property type="molecule type" value="Genomic_DNA"/>
</dbReference>
<reference evidence="10" key="1">
    <citation type="journal article" date="2020" name="Stud. Mycol.">
        <title>101 Dothideomycetes genomes: a test case for predicting lifestyles and emergence of pathogens.</title>
        <authorList>
            <person name="Haridas S."/>
            <person name="Albert R."/>
            <person name="Binder M."/>
            <person name="Bloem J."/>
            <person name="Labutti K."/>
            <person name="Salamov A."/>
            <person name="Andreopoulos B."/>
            <person name="Baker S."/>
            <person name="Barry K."/>
            <person name="Bills G."/>
            <person name="Bluhm B."/>
            <person name="Cannon C."/>
            <person name="Castanera R."/>
            <person name="Culley D."/>
            <person name="Daum C."/>
            <person name="Ezra D."/>
            <person name="Gonzalez J."/>
            <person name="Henrissat B."/>
            <person name="Kuo A."/>
            <person name="Liang C."/>
            <person name="Lipzen A."/>
            <person name="Lutzoni F."/>
            <person name="Magnuson J."/>
            <person name="Mondo S."/>
            <person name="Nolan M."/>
            <person name="Ohm R."/>
            <person name="Pangilinan J."/>
            <person name="Park H.-J."/>
            <person name="Ramirez L."/>
            <person name="Alfaro M."/>
            <person name="Sun H."/>
            <person name="Tritt A."/>
            <person name="Yoshinaga Y."/>
            <person name="Zwiers L.-H."/>
            <person name="Turgeon B."/>
            <person name="Goodwin S."/>
            <person name="Spatafora J."/>
            <person name="Crous P."/>
            <person name="Grigoriev I."/>
        </authorList>
    </citation>
    <scope>NUCLEOTIDE SEQUENCE</scope>
    <source>
        <strain evidence="10">ATCC 74209</strain>
    </source>
</reference>
<dbReference type="GO" id="GO:0005525">
    <property type="term" value="F:GTP binding"/>
    <property type="evidence" value="ECO:0007669"/>
    <property type="project" value="UniProtKB-KW"/>
</dbReference>
<dbReference type="AlphaFoldDB" id="A0A9P4MUS2"/>
<evidence type="ECO:0000256" key="8">
    <source>
        <dbReference type="SAM" id="MobiDB-lite"/>
    </source>
</evidence>
<dbReference type="NCBIfam" id="TIGR03598">
    <property type="entry name" value="GTPase_YsxC"/>
    <property type="match status" value="1"/>
</dbReference>
<dbReference type="Proteomes" id="UP000799536">
    <property type="component" value="Unassembled WGS sequence"/>
</dbReference>
<keyword evidence="4" id="KW-0479">Metal-binding</keyword>
<evidence type="ECO:0000256" key="1">
    <source>
        <dbReference type="ARBA" id="ARBA00001946"/>
    </source>
</evidence>
<proteinExistence type="inferred from homology"/>
<keyword evidence="5" id="KW-0547">Nucleotide-binding</keyword>
<organism evidence="10 11">
    <name type="scientific">Delitschia confertaspora ATCC 74209</name>
    <dbReference type="NCBI Taxonomy" id="1513339"/>
    <lineage>
        <taxon>Eukaryota</taxon>
        <taxon>Fungi</taxon>
        <taxon>Dikarya</taxon>
        <taxon>Ascomycota</taxon>
        <taxon>Pezizomycotina</taxon>
        <taxon>Dothideomycetes</taxon>
        <taxon>Pleosporomycetidae</taxon>
        <taxon>Pleosporales</taxon>
        <taxon>Delitschiaceae</taxon>
        <taxon>Delitschia</taxon>
    </lineage>
</organism>
<evidence type="ECO:0000256" key="2">
    <source>
        <dbReference type="ARBA" id="ARBA00009638"/>
    </source>
</evidence>
<dbReference type="OrthoDB" id="391988at2759"/>
<dbReference type="HAMAP" id="MF_00321">
    <property type="entry name" value="GTPase_EngB"/>
    <property type="match status" value="1"/>
</dbReference>
<evidence type="ECO:0000256" key="6">
    <source>
        <dbReference type="ARBA" id="ARBA00022842"/>
    </source>
</evidence>
<feature type="compositionally biased region" description="Pro residues" evidence="8">
    <location>
        <begin position="90"/>
        <end position="109"/>
    </location>
</feature>
<dbReference type="Pfam" id="PF01926">
    <property type="entry name" value="MMR_HSR1"/>
    <property type="match status" value="1"/>
</dbReference>
<evidence type="ECO:0000259" key="9">
    <source>
        <dbReference type="PROSITE" id="PS51706"/>
    </source>
</evidence>
<protein>
    <recommendedName>
        <fullName evidence="3">GTP-binding protein 8</fullName>
    </recommendedName>
</protein>
<comment type="cofactor">
    <cofactor evidence="1">
        <name>Mg(2+)</name>
        <dbReference type="ChEBI" id="CHEBI:18420"/>
    </cofactor>
</comment>
<evidence type="ECO:0000313" key="11">
    <source>
        <dbReference type="Proteomes" id="UP000799536"/>
    </source>
</evidence>
<dbReference type="InterPro" id="IPR052279">
    <property type="entry name" value="EngB_GTPase"/>
</dbReference>
<dbReference type="GO" id="GO:0005739">
    <property type="term" value="C:mitochondrion"/>
    <property type="evidence" value="ECO:0007669"/>
    <property type="project" value="TreeGrafter"/>
</dbReference>
<comment type="caution">
    <text evidence="10">The sequence shown here is derived from an EMBL/GenBank/DDBJ whole genome shotgun (WGS) entry which is preliminary data.</text>
</comment>
<dbReference type="InterPro" id="IPR030393">
    <property type="entry name" value="G_ENGB_dom"/>
</dbReference>
<dbReference type="PROSITE" id="PS51706">
    <property type="entry name" value="G_ENGB"/>
    <property type="match status" value="1"/>
</dbReference>
<dbReference type="InterPro" id="IPR006073">
    <property type="entry name" value="GTP-bd"/>
</dbReference>
<dbReference type="InterPro" id="IPR027417">
    <property type="entry name" value="P-loop_NTPase"/>
</dbReference>
<keyword evidence="11" id="KW-1185">Reference proteome</keyword>
<dbReference type="PANTHER" id="PTHR46498:SF1">
    <property type="entry name" value="GTP-BINDING PROTEIN 8"/>
    <property type="match status" value="1"/>
</dbReference>
<dbReference type="GO" id="GO:0016787">
    <property type="term" value="F:hydrolase activity"/>
    <property type="evidence" value="ECO:0007669"/>
    <property type="project" value="UniProtKB-KW"/>
</dbReference>
<feature type="region of interest" description="Disordered" evidence="8">
    <location>
        <begin position="31"/>
        <end position="115"/>
    </location>
</feature>
<evidence type="ECO:0000256" key="7">
    <source>
        <dbReference type="ARBA" id="ARBA00023134"/>
    </source>
</evidence>
<feature type="compositionally biased region" description="Basic residues" evidence="8">
    <location>
        <begin position="35"/>
        <end position="47"/>
    </location>
</feature>
<dbReference type="InterPro" id="IPR019987">
    <property type="entry name" value="GTP-bd_ribosome_bio_YsxC"/>
</dbReference>
<evidence type="ECO:0000256" key="4">
    <source>
        <dbReference type="ARBA" id="ARBA00022723"/>
    </source>
</evidence>
<evidence type="ECO:0000256" key="3">
    <source>
        <dbReference type="ARBA" id="ARBA00015370"/>
    </source>
</evidence>
<evidence type="ECO:0000313" key="10">
    <source>
        <dbReference type="EMBL" id="KAF2203347.1"/>
    </source>
</evidence>